<dbReference type="Pfam" id="PF02298">
    <property type="entry name" value="Cu_bind_like"/>
    <property type="match status" value="1"/>
</dbReference>
<keyword evidence="1" id="KW-1015">Disulfide bond</keyword>
<dbReference type="PANTHER" id="PTHR33021:SF288">
    <property type="entry name" value="OS03G0648500 PROTEIN"/>
    <property type="match status" value="1"/>
</dbReference>
<feature type="transmembrane region" description="Helical" evidence="4">
    <location>
        <begin position="9"/>
        <end position="27"/>
    </location>
</feature>
<reference evidence="6 7" key="1">
    <citation type="journal article" date="2020" name="bioRxiv">
        <title>Sequence and annotation of 42 cannabis genomes reveals extensive copy number variation in cannabinoid synthesis and pathogen resistance genes.</title>
        <authorList>
            <person name="Mckernan K.J."/>
            <person name="Helbert Y."/>
            <person name="Kane L.T."/>
            <person name="Ebling H."/>
            <person name="Zhang L."/>
            <person name="Liu B."/>
            <person name="Eaton Z."/>
            <person name="Mclaughlin S."/>
            <person name="Kingan S."/>
            <person name="Baybayan P."/>
            <person name="Concepcion G."/>
            <person name="Jordan M."/>
            <person name="Riva A."/>
            <person name="Barbazuk W."/>
            <person name="Harkins T."/>
        </authorList>
    </citation>
    <scope>NUCLEOTIDE SEQUENCE [LARGE SCALE GENOMIC DNA]</scope>
    <source>
        <strain evidence="7">cv. Jamaican Lion 4</strain>
        <tissue evidence="6">Leaf</tissue>
    </source>
</reference>
<evidence type="ECO:0000259" key="5">
    <source>
        <dbReference type="PROSITE" id="PS51485"/>
    </source>
</evidence>
<dbReference type="Gene3D" id="2.60.40.420">
    <property type="entry name" value="Cupredoxins - blue copper proteins"/>
    <property type="match status" value="1"/>
</dbReference>
<evidence type="ECO:0000313" key="7">
    <source>
        <dbReference type="Proteomes" id="UP000525078"/>
    </source>
</evidence>
<name>A0A7J6E6V1_CANSA</name>
<evidence type="ECO:0000256" key="1">
    <source>
        <dbReference type="ARBA" id="ARBA00023157"/>
    </source>
</evidence>
<keyword evidence="4" id="KW-0472">Membrane</keyword>
<gene>
    <name evidence="6" type="ORF">F8388_002462</name>
</gene>
<dbReference type="SUPFAM" id="SSF49503">
    <property type="entry name" value="Cupredoxins"/>
    <property type="match status" value="1"/>
</dbReference>
<proteinExistence type="predicted"/>
<evidence type="ECO:0000313" key="6">
    <source>
        <dbReference type="EMBL" id="KAF4354062.1"/>
    </source>
</evidence>
<feature type="domain" description="Phytocyanin" evidence="5">
    <location>
        <begin position="43"/>
        <end position="144"/>
    </location>
</feature>
<dbReference type="EMBL" id="JAATIP010000285">
    <property type="protein sequence ID" value="KAF4354062.1"/>
    <property type="molecule type" value="Genomic_DNA"/>
</dbReference>
<sequence length="260" mass="28410">MAVHHHQNHVVLITVMVMIIMIVPSLGCCLTPPPPPLPPPSGLQYWVGDSLWTIPPSPYYYSNWSSSHFFKLGDSLAFDFETGRYNVIQVTRQEYESCTSWSPIKIYYEGPAIVPLTQQGVLYFICNLSNYCNLGQKIAITVHDCPKTNPPSPAPTIPASPPPSPAPSTVRSPPSSPSPPPYNNGSRHDEPAPSPAVNPSPSAGNRRHSPENNAPKANKSAAIMSGGNKFGFGLFFQERPQYFSDGHRTYYGRGFSISPG</sequence>
<keyword evidence="4" id="KW-1133">Transmembrane helix</keyword>
<dbReference type="PANTHER" id="PTHR33021">
    <property type="entry name" value="BLUE COPPER PROTEIN"/>
    <property type="match status" value="1"/>
</dbReference>
<feature type="region of interest" description="Disordered" evidence="3">
    <location>
        <begin position="150"/>
        <end position="223"/>
    </location>
</feature>
<evidence type="ECO:0000256" key="2">
    <source>
        <dbReference type="ARBA" id="ARBA00023180"/>
    </source>
</evidence>
<dbReference type="InterPro" id="IPR003245">
    <property type="entry name" value="Phytocyanin_dom"/>
</dbReference>
<accession>A0A7J6E6V1</accession>
<dbReference type="GO" id="GO:0005886">
    <property type="term" value="C:plasma membrane"/>
    <property type="evidence" value="ECO:0007669"/>
    <property type="project" value="TreeGrafter"/>
</dbReference>
<dbReference type="CDD" id="cd13920">
    <property type="entry name" value="Stellacyanin"/>
    <property type="match status" value="1"/>
</dbReference>
<dbReference type="PROSITE" id="PS51485">
    <property type="entry name" value="PHYTOCYANIN"/>
    <property type="match status" value="1"/>
</dbReference>
<keyword evidence="4" id="KW-0812">Transmembrane</keyword>
<comment type="caution">
    <text evidence="6">The sequence shown here is derived from an EMBL/GenBank/DDBJ whole genome shotgun (WGS) entry which is preliminary data.</text>
</comment>
<organism evidence="6 7">
    <name type="scientific">Cannabis sativa</name>
    <name type="common">Hemp</name>
    <name type="synonym">Marijuana</name>
    <dbReference type="NCBI Taxonomy" id="3483"/>
    <lineage>
        <taxon>Eukaryota</taxon>
        <taxon>Viridiplantae</taxon>
        <taxon>Streptophyta</taxon>
        <taxon>Embryophyta</taxon>
        <taxon>Tracheophyta</taxon>
        <taxon>Spermatophyta</taxon>
        <taxon>Magnoliopsida</taxon>
        <taxon>eudicotyledons</taxon>
        <taxon>Gunneridae</taxon>
        <taxon>Pentapetalae</taxon>
        <taxon>rosids</taxon>
        <taxon>fabids</taxon>
        <taxon>Rosales</taxon>
        <taxon>Cannabaceae</taxon>
        <taxon>Cannabis</taxon>
    </lineage>
</organism>
<evidence type="ECO:0000256" key="4">
    <source>
        <dbReference type="SAM" id="Phobius"/>
    </source>
</evidence>
<dbReference type="InterPro" id="IPR008972">
    <property type="entry name" value="Cupredoxin"/>
</dbReference>
<dbReference type="GO" id="GO:0009055">
    <property type="term" value="F:electron transfer activity"/>
    <property type="evidence" value="ECO:0007669"/>
    <property type="project" value="InterPro"/>
</dbReference>
<dbReference type="Proteomes" id="UP000525078">
    <property type="component" value="Unassembled WGS sequence"/>
</dbReference>
<dbReference type="FunFam" id="2.60.40.420:FF:000034">
    <property type="entry name" value="Cupredoxin superfamily protein"/>
    <property type="match status" value="1"/>
</dbReference>
<evidence type="ECO:0000256" key="3">
    <source>
        <dbReference type="SAM" id="MobiDB-lite"/>
    </source>
</evidence>
<keyword evidence="2" id="KW-0325">Glycoprotein</keyword>
<feature type="compositionally biased region" description="Pro residues" evidence="3">
    <location>
        <begin position="150"/>
        <end position="166"/>
    </location>
</feature>
<protein>
    <recommendedName>
        <fullName evidence="5">Phytocyanin domain-containing protein</fullName>
    </recommendedName>
</protein>
<dbReference type="InterPro" id="IPR039391">
    <property type="entry name" value="Phytocyanin-like"/>
</dbReference>
<dbReference type="AlphaFoldDB" id="A0A7J6E6V1"/>